<dbReference type="Proteomes" id="UP000740883">
    <property type="component" value="Unassembled WGS sequence"/>
</dbReference>
<evidence type="ECO:0000256" key="6">
    <source>
        <dbReference type="ARBA" id="ARBA00012487"/>
    </source>
</evidence>
<comment type="caution">
    <text evidence="18">The sequence shown here is derived from an EMBL/GenBank/DDBJ whole genome shotgun (WGS) entry which is preliminary data.</text>
</comment>
<evidence type="ECO:0000256" key="9">
    <source>
        <dbReference type="ARBA" id="ARBA00022692"/>
    </source>
</evidence>
<evidence type="ECO:0000256" key="8">
    <source>
        <dbReference type="ARBA" id="ARBA00022679"/>
    </source>
</evidence>
<proteinExistence type="inferred from homology"/>
<keyword evidence="10 16" id="KW-0548">Nucleotidyltransferase</keyword>
<feature type="transmembrane region" description="Helical" evidence="17">
    <location>
        <begin position="111"/>
        <end position="129"/>
    </location>
</feature>
<evidence type="ECO:0000256" key="3">
    <source>
        <dbReference type="ARBA" id="ARBA00005119"/>
    </source>
</evidence>
<evidence type="ECO:0000256" key="15">
    <source>
        <dbReference type="ARBA" id="ARBA00023264"/>
    </source>
</evidence>
<protein>
    <recommendedName>
        <fullName evidence="6 16">Phosphatidate cytidylyltransferase</fullName>
        <ecNumber evidence="6 16">2.7.7.41</ecNumber>
    </recommendedName>
</protein>
<feature type="transmembrane region" description="Helical" evidence="17">
    <location>
        <begin position="43"/>
        <end position="62"/>
    </location>
</feature>
<comment type="pathway">
    <text evidence="4">Lipid metabolism.</text>
</comment>
<comment type="similarity">
    <text evidence="5 16">Belongs to the CDS family.</text>
</comment>
<dbReference type="OrthoDB" id="10260889at2759"/>
<dbReference type="GO" id="GO:0004605">
    <property type="term" value="F:phosphatidate cytidylyltransferase activity"/>
    <property type="evidence" value="ECO:0007669"/>
    <property type="project" value="UniProtKB-EC"/>
</dbReference>
<keyword evidence="9 16" id="KW-0812">Transmembrane</keyword>
<dbReference type="EC" id="2.7.7.41" evidence="6 16"/>
<gene>
    <name evidence="18" type="primary">CDS1</name>
    <name evidence="18" type="ORF">NGRA_1184</name>
</gene>
<evidence type="ECO:0000256" key="14">
    <source>
        <dbReference type="ARBA" id="ARBA00023209"/>
    </source>
</evidence>
<dbReference type="AlphaFoldDB" id="A0A9P6KZU0"/>
<accession>A0A9P6KZU0</accession>
<evidence type="ECO:0000256" key="12">
    <source>
        <dbReference type="ARBA" id="ARBA00023098"/>
    </source>
</evidence>
<feature type="transmembrane region" description="Helical" evidence="17">
    <location>
        <begin position="251"/>
        <end position="273"/>
    </location>
</feature>
<dbReference type="GO" id="GO:0008654">
    <property type="term" value="P:phospholipid biosynthetic process"/>
    <property type="evidence" value="ECO:0007669"/>
    <property type="project" value="UniProtKB-KW"/>
</dbReference>
<keyword evidence="7" id="KW-0444">Lipid biosynthesis</keyword>
<evidence type="ECO:0000256" key="11">
    <source>
        <dbReference type="ARBA" id="ARBA00022989"/>
    </source>
</evidence>
<dbReference type="GO" id="GO:0005789">
    <property type="term" value="C:endoplasmic reticulum membrane"/>
    <property type="evidence" value="ECO:0007669"/>
    <property type="project" value="TreeGrafter"/>
</dbReference>
<feature type="transmembrane region" description="Helical" evidence="17">
    <location>
        <begin position="165"/>
        <end position="184"/>
    </location>
</feature>
<dbReference type="PROSITE" id="PS01315">
    <property type="entry name" value="CDS"/>
    <property type="match status" value="1"/>
</dbReference>
<keyword evidence="14" id="KW-0594">Phospholipid biosynthesis</keyword>
<feature type="transmembrane region" description="Helical" evidence="17">
    <location>
        <begin position="74"/>
        <end position="91"/>
    </location>
</feature>
<comment type="subcellular location">
    <subcellularLocation>
        <location evidence="2">Membrane</location>
        <topology evidence="2">Multi-pass membrane protein</topology>
    </subcellularLocation>
</comment>
<evidence type="ECO:0000256" key="10">
    <source>
        <dbReference type="ARBA" id="ARBA00022695"/>
    </source>
</evidence>
<sequence length="355" mass="39707">MKKKYSPGTSKDMQPVIQTNIFKRSLLSIVMIGAFSYLISLNHIYLCIFVILLGILVNKEIIGIAKIGSSYPSNKLVVAGLSALIFTYYIADSLVYCVPLLSKWTPYLNSVFFYAYIALFMLFVCGLTKGKLKSQFAVFALSHLASYFCAISSKAGVRNISNGKFWLVFPSSLVICNDIMAYIVGKAMGRTPLFKLSPKKTVEGFIGGFVGTAVLGGVFCYVHLNYNILSDTYSQELAKEYSLGWFTVRRLYIHCIPFVLVASFIAPFSGFLASALKRAYKKKDFGQSIPGHGGLADRFDCQVIIALFTNVYIRSFLRTKTQSLFCIYSYITNNLNQEEIKVLISLLRKYLTEDA</sequence>
<organism evidence="18 19">
    <name type="scientific">Nosema granulosis</name>
    <dbReference type="NCBI Taxonomy" id="83296"/>
    <lineage>
        <taxon>Eukaryota</taxon>
        <taxon>Fungi</taxon>
        <taxon>Fungi incertae sedis</taxon>
        <taxon>Microsporidia</taxon>
        <taxon>Nosematidae</taxon>
        <taxon>Nosema</taxon>
    </lineage>
</organism>
<keyword evidence="15" id="KW-1208">Phospholipid metabolism</keyword>
<evidence type="ECO:0000256" key="4">
    <source>
        <dbReference type="ARBA" id="ARBA00005189"/>
    </source>
</evidence>
<evidence type="ECO:0000256" key="2">
    <source>
        <dbReference type="ARBA" id="ARBA00004141"/>
    </source>
</evidence>
<dbReference type="InterPro" id="IPR000374">
    <property type="entry name" value="PC_trans"/>
</dbReference>
<evidence type="ECO:0000256" key="13">
    <source>
        <dbReference type="ARBA" id="ARBA00023136"/>
    </source>
</evidence>
<keyword evidence="11 17" id="KW-1133">Transmembrane helix</keyword>
<reference evidence="18 19" key="1">
    <citation type="journal article" date="2020" name="Genome Biol. Evol.">
        <title>Comparative genomics of strictly vertically transmitted, feminizing microsporidia endosymbionts of amphipod crustaceans.</title>
        <authorList>
            <person name="Cormier A."/>
            <person name="Chebbi M.A."/>
            <person name="Giraud I."/>
            <person name="Wattier R."/>
            <person name="Teixeira M."/>
            <person name="Gilbert C."/>
            <person name="Rigaud T."/>
            <person name="Cordaux R."/>
        </authorList>
    </citation>
    <scope>NUCLEOTIDE SEQUENCE [LARGE SCALE GENOMIC DNA]</scope>
    <source>
        <strain evidence="18 19">Ou3-Ou53</strain>
    </source>
</reference>
<dbReference type="InterPro" id="IPR016720">
    <property type="entry name" value="PC_Trfase_euk"/>
</dbReference>
<evidence type="ECO:0000256" key="5">
    <source>
        <dbReference type="ARBA" id="ARBA00010185"/>
    </source>
</evidence>
<dbReference type="EMBL" id="SBJO01000067">
    <property type="protein sequence ID" value="KAF9763596.1"/>
    <property type="molecule type" value="Genomic_DNA"/>
</dbReference>
<keyword evidence="13 17" id="KW-0472">Membrane</keyword>
<feature type="transmembrane region" description="Helical" evidence="17">
    <location>
        <begin position="205"/>
        <end position="224"/>
    </location>
</feature>
<evidence type="ECO:0000256" key="7">
    <source>
        <dbReference type="ARBA" id="ARBA00022516"/>
    </source>
</evidence>
<keyword evidence="12" id="KW-0443">Lipid metabolism</keyword>
<evidence type="ECO:0000313" key="19">
    <source>
        <dbReference type="Proteomes" id="UP000740883"/>
    </source>
</evidence>
<dbReference type="Pfam" id="PF01148">
    <property type="entry name" value="CTP_transf_1"/>
    <property type="match status" value="1"/>
</dbReference>
<evidence type="ECO:0000256" key="1">
    <source>
        <dbReference type="ARBA" id="ARBA00001698"/>
    </source>
</evidence>
<keyword evidence="8 16" id="KW-0808">Transferase</keyword>
<comment type="pathway">
    <text evidence="3 16">Phospholipid metabolism; CDP-diacylglycerol biosynthesis; CDP-diacylglycerol from sn-glycerol 3-phosphate: step 3/3.</text>
</comment>
<keyword evidence="19" id="KW-1185">Reference proteome</keyword>
<evidence type="ECO:0000256" key="17">
    <source>
        <dbReference type="SAM" id="Phobius"/>
    </source>
</evidence>
<evidence type="ECO:0000256" key="16">
    <source>
        <dbReference type="RuleBase" id="RU003938"/>
    </source>
</evidence>
<name>A0A9P6KZU0_9MICR</name>
<dbReference type="PANTHER" id="PTHR13773:SF8">
    <property type="entry name" value="PHOSPHATIDATE CYTIDYLYLTRANSFERASE, PHOTORECEPTOR-SPECIFIC"/>
    <property type="match status" value="1"/>
</dbReference>
<evidence type="ECO:0000313" key="18">
    <source>
        <dbReference type="EMBL" id="KAF9763596.1"/>
    </source>
</evidence>
<comment type="catalytic activity">
    <reaction evidence="1 16">
        <text>a 1,2-diacyl-sn-glycero-3-phosphate + CTP + H(+) = a CDP-1,2-diacyl-sn-glycerol + diphosphate</text>
        <dbReference type="Rhea" id="RHEA:16229"/>
        <dbReference type="ChEBI" id="CHEBI:15378"/>
        <dbReference type="ChEBI" id="CHEBI:33019"/>
        <dbReference type="ChEBI" id="CHEBI:37563"/>
        <dbReference type="ChEBI" id="CHEBI:58332"/>
        <dbReference type="ChEBI" id="CHEBI:58608"/>
        <dbReference type="EC" id="2.7.7.41"/>
    </reaction>
</comment>
<dbReference type="PANTHER" id="PTHR13773">
    <property type="entry name" value="PHOSPHATIDATE CYTIDYLYLTRANSFERASE"/>
    <property type="match status" value="1"/>
</dbReference>